<evidence type="ECO:0000256" key="6">
    <source>
        <dbReference type="ARBA" id="ARBA00022840"/>
    </source>
</evidence>
<accession>A0A834Z783</accession>
<evidence type="ECO:0000256" key="1">
    <source>
        <dbReference type="ARBA" id="ARBA00004777"/>
    </source>
</evidence>
<dbReference type="AlphaFoldDB" id="A0A834Z783"/>
<dbReference type="OrthoDB" id="5126881at2759"/>
<dbReference type="SUPFAM" id="SSF52540">
    <property type="entry name" value="P-loop containing nucleoside triphosphate hydrolases"/>
    <property type="match status" value="2"/>
</dbReference>
<evidence type="ECO:0000313" key="8">
    <source>
        <dbReference type="Proteomes" id="UP000655225"/>
    </source>
</evidence>
<dbReference type="InterPro" id="IPR027417">
    <property type="entry name" value="P-loop_NTPase"/>
</dbReference>
<gene>
    <name evidence="7" type="ORF">HHK36_017455</name>
</gene>
<evidence type="ECO:0000313" key="7">
    <source>
        <dbReference type="EMBL" id="KAF8398526.1"/>
    </source>
</evidence>
<protein>
    <recommendedName>
        <fullName evidence="2">formate--tetrahydrofolate ligase</fullName>
        <ecNumber evidence="2">6.3.4.3</ecNumber>
    </recommendedName>
</protein>
<dbReference type="InterPro" id="IPR000559">
    <property type="entry name" value="Formate_THF_ligase"/>
</dbReference>
<dbReference type="Gene3D" id="3.10.410.10">
    <property type="entry name" value="Formyltetrahydrofolate synthetase, domain 3"/>
    <property type="match status" value="1"/>
</dbReference>
<evidence type="ECO:0000256" key="3">
    <source>
        <dbReference type="ARBA" id="ARBA00022563"/>
    </source>
</evidence>
<name>A0A834Z783_TETSI</name>
<dbReference type="GO" id="GO:0005524">
    <property type="term" value="F:ATP binding"/>
    <property type="evidence" value="ECO:0007669"/>
    <property type="project" value="UniProtKB-KW"/>
</dbReference>
<comment type="pathway">
    <text evidence="1">One-carbon metabolism; tetrahydrofolate interconversion.</text>
</comment>
<sequence length="240" mass="26842">MYSTRQQSDKALMNRLCPRSLVSLRGALVSLLHKKSRKFLRLDIDQDSSTWRRVMDINDLFLRKCPSERGLENGDREYKAGDPITADDLGVAAWRCLDMADKIAHKMVGPGNFVVTVAGFGVDIDCEVIRYGASGVEYSVQAEKQIEMYSKEGFSALPICMAKTHYLFSHIPSEKGATVGFVLPIRDVGASIGAGFMYSLVGTMSTMFSRCNKQSKLRINICLYYRIFRGLSTIKTQPQV</sequence>
<keyword evidence="5" id="KW-0547">Nucleotide-binding</keyword>
<keyword evidence="6" id="KW-0067">ATP-binding</keyword>
<reference evidence="7 8" key="1">
    <citation type="submission" date="2020-04" db="EMBL/GenBank/DDBJ databases">
        <title>Plant Genome Project.</title>
        <authorList>
            <person name="Zhang R.-G."/>
        </authorList>
    </citation>
    <scope>NUCLEOTIDE SEQUENCE [LARGE SCALE GENOMIC DNA]</scope>
    <source>
        <strain evidence="7">YNK0</strain>
        <tissue evidence="7">Leaf</tissue>
    </source>
</reference>
<evidence type="ECO:0000256" key="5">
    <source>
        <dbReference type="ARBA" id="ARBA00022741"/>
    </source>
</evidence>
<dbReference type="GO" id="GO:0004329">
    <property type="term" value="F:formate-tetrahydrofolate ligase activity"/>
    <property type="evidence" value="ECO:0007669"/>
    <property type="project" value="UniProtKB-EC"/>
</dbReference>
<organism evidence="7 8">
    <name type="scientific">Tetracentron sinense</name>
    <name type="common">Spur-leaf</name>
    <dbReference type="NCBI Taxonomy" id="13715"/>
    <lineage>
        <taxon>Eukaryota</taxon>
        <taxon>Viridiplantae</taxon>
        <taxon>Streptophyta</taxon>
        <taxon>Embryophyta</taxon>
        <taxon>Tracheophyta</taxon>
        <taxon>Spermatophyta</taxon>
        <taxon>Magnoliopsida</taxon>
        <taxon>Trochodendrales</taxon>
        <taxon>Trochodendraceae</taxon>
        <taxon>Tetracentron</taxon>
    </lineage>
</organism>
<keyword evidence="4" id="KW-0436">Ligase</keyword>
<proteinExistence type="predicted"/>
<evidence type="ECO:0000256" key="2">
    <source>
        <dbReference type="ARBA" id="ARBA00012295"/>
    </source>
</evidence>
<dbReference type="FunFam" id="3.10.410.10:FF:000001">
    <property type="entry name" value="Putative formate--tetrahydrofolate ligase"/>
    <property type="match status" value="1"/>
</dbReference>
<dbReference type="EC" id="6.3.4.3" evidence="2"/>
<dbReference type="GO" id="GO:0006730">
    <property type="term" value="P:one-carbon metabolic process"/>
    <property type="evidence" value="ECO:0007669"/>
    <property type="project" value="UniProtKB-KW"/>
</dbReference>
<dbReference type="Gene3D" id="3.30.1510.10">
    <property type="entry name" value="Domain 2, N(10)-formyltetrahydrofolate synthetase"/>
    <property type="match status" value="1"/>
</dbReference>
<dbReference type="EMBL" id="JABCRI010000011">
    <property type="protein sequence ID" value="KAF8398526.1"/>
    <property type="molecule type" value="Genomic_DNA"/>
</dbReference>
<keyword evidence="3" id="KW-0554">One-carbon metabolism</keyword>
<dbReference type="Proteomes" id="UP000655225">
    <property type="component" value="Unassembled WGS sequence"/>
</dbReference>
<evidence type="ECO:0000256" key="4">
    <source>
        <dbReference type="ARBA" id="ARBA00022598"/>
    </source>
</evidence>
<dbReference type="Pfam" id="PF01268">
    <property type="entry name" value="FTHFS"/>
    <property type="match status" value="1"/>
</dbReference>
<comment type="caution">
    <text evidence="7">The sequence shown here is derived from an EMBL/GenBank/DDBJ whole genome shotgun (WGS) entry which is preliminary data.</text>
</comment>
<keyword evidence="8" id="KW-1185">Reference proteome</keyword>